<accession>A0A372LM84</accession>
<dbReference type="PANTHER" id="PTHR47505:SF1">
    <property type="entry name" value="DNA UTILIZATION PROTEIN YHGH"/>
    <property type="match status" value="1"/>
</dbReference>
<dbReference type="Gene3D" id="3.40.50.2020">
    <property type="match status" value="1"/>
</dbReference>
<evidence type="ECO:0000313" key="4">
    <source>
        <dbReference type="Proteomes" id="UP000264541"/>
    </source>
</evidence>
<gene>
    <name evidence="3" type="ORF">D0469_12385</name>
</gene>
<dbReference type="AlphaFoldDB" id="A0A372LM84"/>
<dbReference type="InterPro" id="IPR029057">
    <property type="entry name" value="PRTase-like"/>
</dbReference>
<protein>
    <submittedName>
        <fullName evidence="3">ComF family protein</fullName>
    </submittedName>
</protein>
<reference evidence="3 4" key="1">
    <citation type="submission" date="2018-08" db="EMBL/GenBank/DDBJ databases">
        <title>Bacillus chawlae sp. nov., Bacillus glennii sp. nov., and Bacillus saganii sp. nov. Isolated from the Vehicle Assembly Building at Kennedy Space Center where the Viking Spacecraft were Assembled.</title>
        <authorList>
            <person name="Seuylemezian A."/>
            <person name="Vaishampayan P."/>
        </authorList>
    </citation>
    <scope>NUCLEOTIDE SEQUENCE [LARGE SCALE GENOMIC DNA]</scope>
    <source>
        <strain evidence="3 4">V47-23a</strain>
    </source>
</reference>
<dbReference type="OrthoDB" id="9779910at2"/>
<dbReference type="SUPFAM" id="SSF53271">
    <property type="entry name" value="PRTase-like"/>
    <property type="match status" value="1"/>
</dbReference>
<proteinExistence type="inferred from homology"/>
<comment type="caution">
    <text evidence="3">The sequence shown here is derived from an EMBL/GenBank/DDBJ whole genome shotgun (WGS) entry which is preliminary data.</text>
</comment>
<sequence>MFNIASGQICVLCDTPIQNDITWKALLKKEGASLCRDCEGKLEKIEGDTCKGCSRPFDGLSLEFRFGDLCFDCVRWDDNPDWKGYLTKNISLYLYNDFLKETIAKFKYRGDYAISQAFSQQIKQRLNKLEFDLVVPIPLSVDRLQERGFNQSEALIRSAGLLPVNILSRLHTEKQSKKSRHERISLHQVFQVEKPESVQDKIILIIDDIYTTGSTIRHTAKGLIQSGARQVMSFTVAR</sequence>
<dbReference type="PANTHER" id="PTHR47505">
    <property type="entry name" value="DNA UTILIZATION PROTEIN YHGH"/>
    <property type="match status" value="1"/>
</dbReference>
<evidence type="ECO:0000256" key="1">
    <source>
        <dbReference type="ARBA" id="ARBA00008007"/>
    </source>
</evidence>
<evidence type="ECO:0000259" key="2">
    <source>
        <dbReference type="Pfam" id="PF00156"/>
    </source>
</evidence>
<organism evidence="3 4">
    <name type="scientific">Peribacillus saganii</name>
    <dbReference type="NCBI Taxonomy" id="2303992"/>
    <lineage>
        <taxon>Bacteria</taxon>
        <taxon>Bacillati</taxon>
        <taxon>Bacillota</taxon>
        <taxon>Bacilli</taxon>
        <taxon>Bacillales</taxon>
        <taxon>Bacillaceae</taxon>
        <taxon>Peribacillus</taxon>
    </lineage>
</organism>
<name>A0A372LM84_9BACI</name>
<keyword evidence="4" id="KW-1185">Reference proteome</keyword>
<dbReference type="EMBL" id="QVTE01000034">
    <property type="protein sequence ID" value="RFU68305.1"/>
    <property type="molecule type" value="Genomic_DNA"/>
</dbReference>
<evidence type="ECO:0000313" key="3">
    <source>
        <dbReference type="EMBL" id="RFU68305.1"/>
    </source>
</evidence>
<feature type="domain" description="Phosphoribosyltransferase" evidence="2">
    <location>
        <begin position="183"/>
        <end position="237"/>
    </location>
</feature>
<comment type="similarity">
    <text evidence="1">Belongs to the ComF/GntX family.</text>
</comment>
<dbReference type="Proteomes" id="UP000264541">
    <property type="component" value="Unassembled WGS sequence"/>
</dbReference>
<dbReference type="RefSeq" id="WP_117327054.1">
    <property type="nucleotide sequence ID" value="NZ_QVTE01000034.1"/>
</dbReference>
<dbReference type="InterPro" id="IPR051910">
    <property type="entry name" value="ComF/GntX_DNA_util-trans"/>
</dbReference>
<dbReference type="Pfam" id="PF00156">
    <property type="entry name" value="Pribosyltran"/>
    <property type="match status" value="1"/>
</dbReference>
<dbReference type="InterPro" id="IPR000836">
    <property type="entry name" value="PRTase_dom"/>
</dbReference>